<dbReference type="EC" id="1.1.1.307" evidence="1"/>
<evidence type="ECO:0000256" key="4">
    <source>
        <dbReference type="ARBA" id="ARBA00038157"/>
    </source>
</evidence>
<evidence type="ECO:0000256" key="1">
    <source>
        <dbReference type="ARBA" id="ARBA00012845"/>
    </source>
</evidence>
<dbReference type="HOGENOM" id="CLU_023205_1_1_1"/>
<accession>A0A0D1WYA0</accession>
<keyword evidence="9" id="KW-1185">Reference proteome</keyword>
<organism evidence="8 9">
    <name type="scientific">Exophiala mesophila</name>
    <name type="common">Black yeast-like fungus</name>
    <dbReference type="NCBI Taxonomy" id="212818"/>
    <lineage>
        <taxon>Eukaryota</taxon>
        <taxon>Fungi</taxon>
        <taxon>Dikarya</taxon>
        <taxon>Ascomycota</taxon>
        <taxon>Pezizomycotina</taxon>
        <taxon>Eurotiomycetes</taxon>
        <taxon>Chaetothyriomycetidae</taxon>
        <taxon>Chaetothyriales</taxon>
        <taxon>Herpotrichiellaceae</taxon>
        <taxon>Exophiala</taxon>
    </lineage>
</organism>
<dbReference type="Pfam" id="PF00248">
    <property type="entry name" value="Aldo_ket_red"/>
    <property type="match status" value="1"/>
</dbReference>
<evidence type="ECO:0000313" key="8">
    <source>
        <dbReference type="EMBL" id="KIV94435.1"/>
    </source>
</evidence>
<comment type="function">
    <text evidence="3">Catalyzes the initial reaction in the xylose utilization pathway by reducing D-xylose into xylitol. Xylose is a major component of hemicelluloses such as xylan. Most fungi utilize D-xylose via three enzymatic reactions, xylose reductase (XR), xylitol dehydrogenase (XDH), and xylulokinase, to form xylulose 5-phosphate, which enters pentose phosphate pathway.</text>
</comment>
<dbReference type="InterPro" id="IPR020471">
    <property type="entry name" value="AKR"/>
</dbReference>
<protein>
    <recommendedName>
        <fullName evidence="1">D-xylose reductase [NAD(P)H]</fullName>
        <ecNumber evidence="1">1.1.1.307</ecNumber>
    </recommendedName>
</protein>
<dbReference type="EMBL" id="KN847521">
    <property type="protein sequence ID" value="KIV94435.1"/>
    <property type="molecule type" value="Genomic_DNA"/>
</dbReference>
<evidence type="ECO:0000256" key="3">
    <source>
        <dbReference type="ARBA" id="ARBA00025065"/>
    </source>
</evidence>
<dbReference type="VEuPathDB" id="FungiDB:PV10_02202"/>
<dbReference type="InterPro" id="IPR036812">
    <property type="entry name" value="NAD(P)_OxRdtase_dom_sf"/>
</dbReference>
<dbReference type="GO" id="GO:0016491">
    <property type="term" value="F:oxidoreductase activity"/>
    <property type="evidence" value="ECO:0007669"/>
    <property type="project" value="UniProtKB-KW"/>
</dbReference>
<gene>
    <name evidence="8" type="ORF">PV10_02202</name>
</gene>
<dbReference type="CDD" id="cd19075">
    <property type="entry name" value="AKR_AKR7A1-5"/>
    <property type="match status" value="1"/>
</dbReference>
<name>A0A0D1WYA0_EXOME</name>
<dbReference type="InterPro" id="IPR050523">
    <property type="entry name" value="AKR_Detox_Biosynth"/>
</dbReference>
<comment type="similarity">
    <text evidence="4">Belongs to the aldo/keto reductase family. Aldo/keto reductase 2 subfamily.</text>
</comment>
<dbReference type="PANTHER" id="PTHR43364:SF4">
    <property type="entry name" value="NAD(P)-LINKED OXIDOREDUCTASE SUPERFAMILY PROTEIN"/>
    <property type="match status" value="1"/>
</dbReference>
<sequence>MSSSELQVVFGGGPFGNYEPFITTEGIQRAFSILKKHGVTRLDTAQIYGQSETVLGANHAGDSFTLDTKWAAGFQPGSAKHDNIVASAKESIRKLGVKQVDIFYLHSPDVDTPDEETLAGIQEVYKLGLFKRLGLSNYTAAHVEKMYNLAKEKGYVLPSVYQGNYNPVARRQDTELFPTLRKLNMSFFAYSPLAGGFLTKTAQQIKDGAGRFGDALGGLYKSLYARPSYIKALEKWEQIAKQEGIPRAELAYRWVVYHSQLNKDLGDAIIFGARDFDQLEETLVSVRKGKLSEAALKGINEVWEEIKHEAPLDNYHKQ</sequence>
<dbReference type="InterPro" id="IPR023210">
    <property type="entry name" value="NADP_OxRdtase_dom"/>
</dbReference>
<evidence type="ECO:0000259" key="7">
    <source>
        <dbReference type="Pfam" id="PF00248"/>
    </source>
</evidence>
<evidence type="ECO:0000313" key="9">
    <source>
        <dbReference type="Proteomes" id="UP000054302"/>
    </source>
</evidence>
<evidence type="ECO:0000256" key="2">
    <source>
        <dbReference type="ARBA" id="ARBA00023002"/>
    </source>
</evidence>
<feature type="domain" description="NADP-dependent oxidoreductase" evidence="7">
    <location>
        <begin position="8"/>
        <end position="303"/>
    </location>
</feature>
<dbReference type="InterPro" id="IPR018170">
    <property type="entry name" value="Aldo/ket_reductase_CS"/>
</dbReference>
<dbReference type="OMA" id="IFYIHAP"/>
<evidence type="ECO:0000256" key="6">
    <source>
        <dbReference type="ARBA" id="ARBA00049485"/>
    </source>
</evidence>
<comment type="catalytic activity">
    <reaction evidence="6">
        <text>xylitol + NAD(+) = D-xylose + NADH + H(+)</text>
        <dbReference type="Rhea" id="RHEA:27441"/>
        <dbReference type="ChEBI" id="CHEBI:15378"/>
        <dbReference type="ChEBI" id="CHEBI:17151"/>
        <dbReference type="ChEBI" id="CHEBI:53455"/>
        <dbReference type="ChEBI" id="CHEBI:57540"/>
        <dbReference type="ChEBI" id="CHEBI:57945"/>
        <dbReference type="EC" id="1.1.1.307"/>
    </reaction>
</comment>
<evidence type="ECO:0000256" key="5">
    <source>
        <dbReference type="ARBA" id="ARBA00047534"/>
    </source>
</evidence>
<dbReference type="Proteomes" id="UP000054302">
    <property type="component" value="Unassembled WGS sequence"/>
</dbReference>
<dbReference type="AlphaFoldDB" id="A0A0D1WYA0"/>
<dbReference type="PROSITE" id="PS00062">
    <property type="entry name" value="ALDOKETO_REDUCTASE_2"/>
    <property type="match status" value="1"/>
</dbReference>
<dbReference type="SUPFAM" id="SSF51430">
    <property type="entry name" value="NAD(P)-linked oxidoreductase"/>
    <property type="match status" value="1"/>
</dbReference>
<proteinExistence type="inferred from homology"/>
<dbReference type="PANTHER" id="PTHR43364">
    <property type="entry name" value="NADH-SPECIFIC METHYLGLYOXAL REDUCTASE-RELATED"/>
    <property type="match status" value="1"/>
</dbReference>
<dbReference type="PRINTS" id="PR00069">
    <property type="entry name" value="ALDKETRDTASE"/>
</dbReference>
<dbReference type="OrthoDB" id="48988at2759"/>
<dbReference type="GeneID" id="27320047"/>
<keyword evidence="2" id="KW-0560">Oxidoreductase</keyword>
<dbReference type="Gene3D" id="3.20.20.100">
    <property type="entry name" value="NADP-dependent oxidoreductase domain"/>
    <property type="match status" value="1"/>
</dbReference>
<dbReference type="RefSeq" id="XP_016226009.1">
    <property type="nucleotide sequence ID" value="XM_016366491.1"/>
</dbReference>
<comment type="catalytic activity">
    <reaction evidence="5">
        <text>xylitol + NADP(+) = D-xylose + NADPH + H(+)</text>
        <dbReference type="Rhea" id="RHEA:27445"/>
        <dbReference type="ChEBI" id="CHEBI:15378"/>
        <dbReference type="ChEBI" id="CHEBI:17151"/>
        <dbReference type="ChEBI" id="CHEBI:53455"/>
        <dbReference type="ChEBI" id="CHEBI:57783"/>
        <dbReference type="ChEBI" id="CHEBI:58349"/>
        <dbReference type="EC" id="1.1.1.307"/>
    </reaction>
</comment>
<reference evidence="8 9" key="1">
    <citation type="submission" date="2015-01" db="EMBL/GenBank/DDBJ databases">
        <title>The Genome Sequence of Exophiala mesophila CBS40295.</title>
        <authorList>
            <consortium name="The Broad Institute Genomics Platform"/>
            <person name="Cuomo C."/>
            <person name="de Hoog S."/>
            <person name="Gorbushina A."/>
            <person name="Stielow B."/>
            <person name="Teixiera M."/>
            <person name="Abouelleil A."/>
            <person name="Chapman S.B."/>
            <person name="Priest M."/>
            <person name="Young S.K."/>
            <person name="Wortman J."/>
            <person name="Nusbaum C."/>
            <person name="Birren B."/>
        </authorList>
    </citation>
    <scope>NUCLEOTIDE SEQUENCE [LARGE SCALE GENOMIC DNA]</scope>
    <source>
        <strain evidence="8 9">CBS 40295</strain>
    </source>
</reference>
<dbReference type="STRING" id="212818.A0A0D1WYA0"/>